<dbReference type="AlphaFoldDB" id="A0A1Q8QK84"/>
<dbReference type="OrthoDB" id="1798204at2"/>
<sequence>MRFLNTRFSKEITIENTDTVLEQSETVTNSIQEETPRNALETIPTAPTSTNLMSKLYRNQKTSTTEAPENLYENEAWAPKNEIIGLFRKRRMNVE</sequence>
<dbReference type="Proteomes" id="UP000186102">
    <property type="component" value="Unassembled WGS sequence"/>
</dbReference>
<dbReference type="EMBL" id="MLBF01000052">
    <property type="protein sequence ID" value="OLN27764.1"/>
    <property type="molecule type" value="Genomic_DNA"/>
</dbReference>
<accession>A0A1Q8QK84</accession>
<evidence type="ECO:0000313" key="2">
    <source>
        <dbReference type="Proteomes" id="UP000186102"/>
    </source>
</evidence>
<gene>
    <name evidence="1" type="ORF">DSOL_4404</name>
</gene>
<keyword evidence="2" id="KW-1185">Reference proteome</keyword>
<proteinExistence type="predicted"/>
<reference evidence="1 2" key="1">
    <citation type="submission" date="2016-09" db="EMBL/GenBank/DDBJ databases">
        <title>Complete genome of Desulfosporosinus sp. OL.</title>
        <authorList>
            <person name="Mardanov A."/>
            <person name="Beletsky A."/>
            <person name="Panova A."/>
            <person name="Karnachuk O."/>
            <person name="Ravin N."/>
        </authorList>
    </citation>
    <scope>NUCLEOTIDE SEQUENCE [LARGE SCALE GENOMIC DNA]</scope>
    <source>
        <strain evidence="1 2">OL</strain>
    </source>
</reference>
<comment type="caution">
    <text evidence="1">The sequence shown here is derived from an EMBL/GenBank/DDBJ whole genome shotgun (WGS) entry which is preliminary data.</text>
</comment>
<protein>
    <submittedName>
        <fullName evidence="1">Uncharacterized protein</fullName>
    </submittedName>
</protein>
<name>A0A1Q8QK84_9FIRM</name>
<evidence type="ECO:0000313" key="1">
    <source>
        <dbReference type="EMBL" id="OLN27764.1"/>
    </source>
</evidence>
<organism evidence="1 2">
    <name type="scientific">Desulfosporosinus metallidurans</name>
    <dbReference type="NCBI Taxonomy" id="1888891"/>
    <lineage>
        <taxon>Bacteria</taxon>
        <taxon>Bacillati</taxon>
        <taxon>Bacillota</taxon>
        <taxon>Clostridia</taxon>
        <taxon>Eubacteriales</taxon>
        <taxon>Desulfitobacteriaceae</taxon>
        <taxon>Desulfosporosinus</taxon>
    </lineage>
</organism>